<proteinExistence type="predicted"/>
<sequence>MCGADQYATVERAEDEPVRGLGAQRERDDRVAVDLQVPELSAT</sequence>
<feature type="compositionally biased region" description="Basic and acidic residues" evidence="1">
    <location>
        <begin position="11"/>
        <end position="32"/>
    </location>
</feature>
<comment type="caution">
    <text evidence="2">The sequence shown here is derived from an EMBL/GenBank/DDBJ whole genome shotgun (WGS) entry which is preliminary data.</text>
</comment>
<evidence type="ECO:0000313" key="3">
    <source>
        <dbReference type="Proteomes" id="UP000233750"/>
    </source>
</evidence>
<name>A0A2N3WDA5_9PSEU</name>
<evidence type="ECO:0000256" key="1">
    <source>
        <dbReference type="SAM" id="MobiDB-lite"/>
    </source>
</evidence>
<organism evidence="2 3">
    <name type="scientific">Amycolatopsis echigonensis</name>
    <dbReference type="NCBI Taxonomy" id="2576905"/>
    <lineage>
        <taxon>Bacteria</taxon>
        <taxon>Bacillati</taxon>
        <taxon>Actinomycetota</taxon>
        <taxon>Actinomycetes</taxon>
        <taxon>Pseudonocardiales</taxon>
        <taxon>Pseudonocardiaceae</taxon>
        <taxon>Amycolatopsis</taxon>
    </lineage>
</organism>
<evidence type="ECO:0000313" key="2">
    <source>
        <dbReference type="EMBL" id="PKV91860.1"/>
    </source>
</evidence>
<keyword evidence="3" id="KW-1185">Reference proteome</keyword>
<reference evidence="2 3" key="1">
    <citation type="submission" date="2017-12" db="EMBL/GenBank/DDBJ databases">
        <title>Sequencing the genomes of 1000 Actinobacteria strains.</title>
        <authorList>
            <person name="Klenk H.-P."/>
        </authorList>
    </citation>
    <scope>NUCLEOTIDE SEQUENCE [LARGE SCALE GENOMIC DNA]</scope>
    <source>
        <strain evidence="2 3">DSM 45165</strain>
    </source>
</reference>
<gene>
    <name evidence="2" type="ORF">ATK30_2647</name>
</gene>
<dbReference type="Proteomes" id="UP000233750">
    <property type="component" value="Unassembled WGS sequence"/>
</dbReference>
<dbReference type="EMBL" id="PJMY01000003">
    <property type="protein sequence ID" value="PKV91860.1"/>
    <property type="molecule type" value="Genomic_DNA"/>
</dbReference>
<protein>
    <submittedName>
        <fullName evidence="2">Uncharacterized protein</fullName>
    </submittedName>
</protein>
<feature type="region of interest" description="Disordered" evidence="1">
    <location>
        <begin position="1"/>
        <end position="43"/>
    </location>
</feature>
<accession>A0A2N3WDA5</accession>
<dbReference type="AlphaFoldDB" id="A0A2N3WDA5"/>